<proteinExistence type="predicted"/>
<name>A0A8J3KEV6_9ACTN</name>
<sequence length="128" mass="13722">MKACPAMITCAVLSVWSPRIGLSRCLSWLLSASIRVVGVSFDVVPRLRGQLFEHGWVDGGGVGDHLGGVHLQHRQRAAEEPAGRTGVAAGRHEHVDDLRVLVDGPVHVAPHAGDDLDVCLVDEPPVTW</sequence>
<evidence type="ECO:0000313" key="2">
    <source>
        <dbReference type="Proteomes" id="UP000619293"/>
    </source>
</evidence>
<dbReference type="EMBL" id="BONG01000072">
    <property type="protein sequence ID" value="GIF93789.1"/>
    <property type="molecule type" value="Genomic_DNA"/>
</dbReference>
<organism evidence="1 2">
    <name type="scientific">Catellatospora chokoriensis</name>
    <dbReference type="NCBI Taxonomy" id="310353"/>
    <lineage>
        <taxon>Bacteria</taxon>
        <taxon>Bacillati</taxon>
        <taxon>Actinomycetota</taxon>
        <taxon>Actinomycetes</taxon>
        <taxon>Micromonosporales</taxon>
        <taxon>Micromonosporaceae</taxon>
        <taxon>Catellatospora</taxon>
    </lineage>
</organism>
<keyword evidence="2" id="KW-1185">Reference proteome</keyword>
<gene>
    <name evidence="1" type="ORF">Cch02nite_72330</name>
</gene>
<reference evidence="1 2" key="1">
    <citation type="submission" date="2021-01" db="EMBL/GenBank/DDBJ databases">
        <title>Whole genome shotgun sequence of Catellatospora chokoriensis NBRC 107358.</title>
        <authorList>
            <person name="Komaki H."/>
            <person name="Tamura T."/>
        </authorList>
    </citation>
    <scope>NUCLEOTIDE SEQUENCE [LARGE SCALE GENOMIC DNA]</scope>
    <source>
        <strain evidence="1 2">NBRC 107358</strain>
    </source>
</reference>
<accession>A0A8J3KEV6</accession>
<evidence type="ECO:0000313" key="1">
    <source>
        <dbReference type="EMBL" id="GIF93789.1"/>
    </source>
</evidence>
<comment type="caution">
    <text evidence="1">The sequence shown here is derived from an EMBL/GenBank/DDBJ whole genome shotgun (WGS) entry which is preliminary data.</text>
</comment>
<dbReference type="Proteomes" id="UP000619293">
    <property type="component" value="Unassembled WGS sequence"/>
</dbReference>
<protein>
    <submittedName>
        <fullName evidence="1">Uncharacterized protein</fullName>
    </submittedName>
</protein>
<dbReference type="AlphaFoldDB" id="A0A8J3KEV6"/>